<dbReference type="PANTHER" id="PTHR23346:SF19">
    <property type="entry name" value="PROTEASOME ADAPTER AND SCAFFOLD PROTEIN ECM29"/>
    <property type="match status" value="1"/>
</dbReference>
<proteinExistence type="predicted"/>
<dbReference type="PANTHER" id="PTHR23346">
    <property type="entry name" value="TRANSLATIONAL ACTIVATOR GCN1-RELATED"/>
    <property type="match status" value="1"/>
</dbReference>
<evidence type="ECO:0000259" key="5">
    <source>
        <dbReference type="Pfam" id="PF13001"/>
    </source>
</evidence>
<feature type="domain" description="ECM29 ARM-like repeats" evidence="6">
    <location>
        <begin position="586"/>
        <end position="743"/>
    </location>
</feature>
<dbReference type="InterPro" id="IPR024372">
    <property type="entry name" value="Ecm29_N"/>
</dbReference>
<evidence type="ECO:0000256" key="3">
    <source>
        <dbReference type="ARBA" id="ARBA00022737"/>
    </source>
</evidence>
<evidence type="ECO:0000313" key="8">
    <source>
        <dbReference type="EMBL" id="KAG5667004.1"/>
    </source>
</evidence>
<dbReference type="Pfam" id="PF23702">
    <property type="entry name" value="ARM_ECM29"/>
    <property type="match status" value="1"/>
</dbReference>
<keyword evidence="9" id="KW-1185">Reference proteome</keyword>
<dbReference type="GO" id="GO:0043248">
    <property type="term" value="P:proteasome assembly"/>
    <property type="evidence" value="ECO:0007669"/>
    <property type="project" value="InterPro"/>
</dbReference>
<evidence type="ECO:0000256" key="1">
    <source>
        <dbReference type="ARBA" id="ARBA00004496"/>
    </source>
</evidence>
<dbReference type="GO" id="GO:0005634">
    <property type="term" value="C:nucleus"/>
    <property type="evidence" value="ECO:0007669"/>
    <property type="project" value="TreeGrafter"/>
</dbReference>
<evidence type="ECO:0000259" key="7">
    <source>
        <dbReference type="Pfam" id="PF24492"/>
    </source>
</evidence>
<dbReference type="InterPro" id="IPR055444">
    <property type="entry name" value="ARM_ECM29"/>
</dbReference>
<feature type="domain" description="Proteasome adapter and scaffold protein ECM29 HEAT-repeat" evidence="7">
    <location>
        <begin position="1227"/>
        <end position="1391"/>
    </location>
</feature>
<keyword evidence="4" id="KW-0647">Proteasome</keyword>
<dbReference type="Pfam" id="PF13001">
    <property type="entry name" value="ECM29_N"/>
    <property type="match status" value="1"/>
</dbReference>
<keyword evidence="3" id="KW-0677">Repeat</keyword>
<dbReference type="GO" id="GO:0000502">
    <property type="term" value="C:proteasome complex"/>
    <property type="evidence" value="ECO:0007669"/>
    <property type="project" value="UniProtKB-KW"/>
</dbReference>
<protein>
    <recommendedName>
        <fullName evidence="10">Proteasome-associated protein ECM29-like protein</fullName>
    </recommendedName>
</protein>
<dbReference type="Proteomes" id="UP001107558">
    <property type="component" value="Chromosome 4"/>
</dbReference>
<dbReference type="GO" id="GO:0060090">
    <property type="term" value="F:molecular adaptor activity"/>
    <property type="evidence" value="ECO:0007669"/>
    <property type="project" value="InterPro"/>
</dbReference>
<keyword evidence="2" id="KW-0963">Cytoplasm</keyword>
<reference evidence="8" key="1">
    <citation type="submission" date="2021-03" db="EMBL/GenBank/DDBJ databases">
        <title>Chromosome level genome of the anhydrobiotic midge Polypedilum vanderplanki.</title>
        <authorList>
            <person name="Yoshida Y."/>
            <person name="Kikawada T."/>
            <person name="Gusev O."/>
        </authorList>
    </citation>
    <scope>NUCLEOTIDE SEQUENCE</scope>
    <source>
        <strain evidence="8">NIAS01</strain>
        <tissue evidence="8">Whole body or cell culture</tissue>
    </source>
</reference>
<dbReference type="InterPro" id="IPR055443">
    <property type="entry name" value="HEAT_ECM29"/>
</dbReference>
<dbReference type="Gene3D" id="1.25.10.10">
    <property type="entry name" value="Leucine-rich Repeat Variant"/>
    <property type="match status" value="3"/>
</dbReference>
<sequence>MDESANDLELLDRVLLKFGLCDDDEQFQQQLNKFLSPVLLKIVSPREDVRRKVMEILTHVNKRLKSRSNVKINLHPIMKNYEESSNSFLINFAIIYITIGFPRLSIEEQLELAPVLLNSIENKPEPHQNKIVMLIVPLLALDNENSKNMMKAMKIEKPMARQILLSILMDVLLLPYGHSSESEPPPAMSKYGIKRVELSDSSSEYLENVKKGIVRFLRNSCFEDHEFFVHLVIASADTRFSVATDGLNELNRIIPTLDWSDPKIADSLYTLFTGNFSKNPDKKTSPCTPRLKTKILQYLVKFRGKALNVAKGLQVIFEGLFGASTNQKCKTASLQFASTLIFYSDKELIQKLVPVLQTHITKLISSDSNEPNEVQNGAYQVISKLITKCPENYAGDVKLITEYYNFLASADADLHNSIKDCLIALANAFKCTSDADFNPSANHLLLQAILNDQSESKLTIVQTINVTFLTTCFPGHYMPARYLLLYIGGTCIQLKDTIHGHLYGSQKLDNIDYSKLLNLPSFTTVIDHVYGIIERKMTTMHVDVMHEVLFYTRICLWQSAGYKCKPGAENNMQQLSDYVEQVGGDFIERFVRMIRNMLQRKGFTELTCLSLCELLMATPNLIIKGNLDLQPMILNALKEVNENVRKMVAKIYGIFIAYSCNDLKNFKNEILQLSNMSIKTLEHQHGSLIAIANAIFYRIIFYKQNKLDAEKMEFLKSSEFIGMVNQFVKLLSEQKSLLLSAAIEGISLFSVHFKLPFEDLNKEKSDEQMEVDDEFSKEYVLSTIVQLLKSTQTRQKIREESALCLGYLAIGDHEFFAKRTLTHFLDLKRITKDAAIHIAIAQGLSLITSGDKNLPKEVDQSSTNDDQLLDWLLTELIKIVPEINVCSRQAISLWLLAIVQSCSNRVPVLNKRMTLQMAFTHLLSEDNELVQDVASRGLGLIFNMSSEEEQSQLSTQLLDQLTEGNKGKVRKVDEDTQLFEEGVLGKTPTGQNMTTYKELCSIASDLNHPEILYSFMQLANHNASWNSRLGAAFGLQSISAVAKEKLQPYLENIVPRLYRYKYDPTPKIQNSMIAIWDAIIINSKETVEEFYWQILAEVIKNLTHPEWRTRIACCLAIRDLIRRPNGLNVKGDGEIETELRDLWLQLFRVMDDFHEGTREAAGGTAKVLSKLCAAAVSCDHGKRESFLICNTILPILLEPGCTHTIPEIRAISLMTISEIIDSSGDLIQPHLVILIPSLLKATGETEQQKLSMLSTMMSGQSESQEIVDSMRAEVAKNHYTIKTITKCIKYIDGDVFEKSTPAVLDLIKSSVNLGTKIACAHYISLVITSGVISKDDLAKFSGKYITAALTGLADRNFIIRKYYANAIGDLIGIAKTTTVASLFKKFNKLYFDDQLGNSKSIAQSLTAINTKHHDMLRDNAQSILPLMLFAKHEDTGEETMWKDLWSDVNFGDSLIAAHISDITALLESSLNHQSWLLKAQSGRTIEYLAKRLNNELKGEAKSHLIELLLTSISGRTFNGKEHLVEAAIALCQPNEAYNEKIINAVLRECRKEEKIYKTKVIKCLGNVLEKLDNENRFEDVYEIVWTLLEQSLNQQEEDASMEERNKEKIAIINLKEAACECLGKAWPTTKAANSIETQKKYQLTIMRKLTDCLKLNTRSIQKSLLVALSAFIQKSYLLQEKEVNDDENLRKICELVMANVAEVSADSHTGLKKEALEAFLILIKKLKTNNKSTEIEILKTEFGKIIENFQKDSSPEIKLRLKDISEILK</sequence>
<dbReference type="OrthoDB" id="16066at2759"/>
<evidence type="ECO:0000313" key="9">
    <source>
        <dbReference type="Proteomes" id="UP001107558"/>
    </source>
</evidence>
<dbReference type="SUPFAM" id="SSF48371">
    <property type="entry name" value="ARM repeat"/>
    <property type="match status" value="3"/>
</dbReference>
<dbReference type="EMBL" id="JADBJN010000004">
    <property type="protein sequence ID" value="KAG5667004.1"/>
    <property type="molecule type" value="Genomic_DNA"/>
</dbReference>
<evidence type="ECO:0000256" key="4">
    <source>
        <dbReference type="ARBA" id="ARBA00022942"/>
    </source>
</evidence>
<gene>
    <name evidence="8" type="ORF">PVAND_015007</name>
</gene>
<evidence type="ECO:0000256" key="2">
    <source>
        <dbReference type="ARBA" id="ARBA00022490"/>
    </source>
</evidence>
<evidence type="ECO:0008006" key="10">
    <source>
        <dbReference type="Google" id="ProtNLM"/>
    </source>
</evidence>
<dbReference type="Pfam" id="PF24492">
    <property type="entry name" value="HEAT_ECM29"/>
    <property type="match status" value="1"/>
</dbReference>
<dbReference type="GO" id="GO:0005737">
    <property type="term" value="C:cytoplasm"/>
    <property type="evidence" value="ECO:0007669"/>
    <property type="project" value="UniProtKB-SubCell"/>
</dbReference>
<evidence type="ECO:0000259" key="6">
    <source>
        <dbReference type="Pfam" id="PF23702"/>
    </source>
</evidence>
<organism evidence="8 9">
    <name type="scientific">Polypedilum vanderplanki</name>
    <name type="common">Sleeping chironomid midge</name>
    <dbReference type="NCBI Taxonomy" id="319348"/>
    <lineage>
        <taxon>Eukaryota</taxon>
        <taxon>Metazoa</taxon>
        <taxon>Ecdysozoa</taxon>
        <taxon>Arthropoda</taxon>
        <taxon>Hexapoda</taxon>
        <taxon>Insecta</taxon>
        <taxon>Pterygota</taxon>
        <taxon>Neoptera</taxon>
        <taxon>Endopterygota</taxon>
        <taxon>Diptera</taxon>
        <taxon>Nematocera</taxon>
        <taxon>Chironomoidea</taxon>
        <taxon>Chironomidae</taxon>
        <taxon>Chironominae</taxon>
        <taxon>Polypedilum</taxon>
        <taxon>Polypedilum</taxon>
    </lineage>
</organism>
<dbReference type="InterPro" id="IPR016024">
    <property type="entry name" value="ARM-type_fold"/>
</dbReference>
<comment type="caution">
    <text evidence="8">The sequence shown here is derived from an EMBL/GenBank/DDBJ whole genome shotgun (WGS) entry which is preliminary data.</text>
</comment>
<dbReference type="Pfam" id="PF23731">
    <property type="entry name" value="ARM_ECM29_C"/>
    <property type="match status" value="1"/>
</dbReference>
<feature type="domain" description="Proteasome component Ecm29 N-terminal" evidence="5">
    <location>
        <begin position="11"/>
        <end position="485"/>
    </location>
</feature>
<dbReference type="InterPro" id="IPR011989">
    <property type="entry name" value="ARM-like"/>
</dbReference>
<accession>A0A9J6BAZ6</accession>
<name>A0A9J6BAZ6_POLVA</name>
<dbReference type="GO" id="GO:0036503">
    <property type="term" value="P:ERAD pathway"/>
    <property type="evidence" value="ECO:0007669"/>
    <property type="project" value="TreeGrafter"/>
</dbReference>
<comment type="subcellular location">
    <subcellularLocation>
        <location evidence="1">Cytoplasm</location>
    </subcellularLocation>
</comment>